<evidence type="ECO:0000313" key="2">
    <source>
        <dbReference type="Proteomes" id="UP001458880"/>
    </source>
</evidence>
<comment type="caution">
    <text evidence="1">The sequence shown here is derived from an EMBL/GenBank/DDBJ whole genome shotgun (WGS) entry which is preliminary data.</text>
</comment>
<dbReference type="EMBL" id="JASPKY010000167">
    <property type="protein sequence ID" value="KAK9728739.1"/>
    <property type="molecule type" value="Genomic_DNA"/>
</dbReference>
<keyword evidence="2" id="KW-1185">Reference proteome</keyword>
<organism evidence="1 2">
    <name type="scientific">Popillia japonica</name>
    <name type="common">Japanese beetle</name>
    <dbReference type="NCBI Taxonomy" id="7064"/>
    <lineage>
        <taxon>Eukaryota</taxon>
        <taxon>Metazoa</taxon>
        <taxon>Ecdysozoa</taxon>
        <taxon>Arthropoda</taxon>
        <taxon>Hexapoda</taxon>
        <taxon>Insecta</taxon>
        <taxon>Pterygota</taxon>
        <taxon>Neoptera</taxon>
        <taxon>Endopterygota</taxon>
        <taxon>Coleoptera</taxon>
        <taxon>Polyphaga</taxon>
        <taxon>Scarabaeiformia</taxon>
        <taxon>Scarabaeidae</taxon>
        <taxon>Rutelinae</taxon>
        <taxon>Popillia</taxon>
    </lineage>
</organism>
<dbReference type="Proteomes" id="UP001458880">
    <property type="component" value="Unassembled WGS sequence"/>
</dbReference>
<accession>A0AAW1L5E1</accession>
<evidence type="ECO:0000313" key="1">
    <source>
        <dbReference type="EMBL" id="KAK9728739.1"/>
    </source>
</evidence>
<gene>
    <name evidence="1" type="ORF">QE152_g17042</name>
</gene>
<protein>
    <submittedName>
        <fullName evidence="1">Uncharacterized protein</fullName>
    </submittedName>
</protein>
<proteinExistence type="predicted"/>
<name>A0AAW1L5E1_POPJA</name>
<dbReference type="AlphaFoldDB" id="A0AAW1L5E1"/>
<sequence>MTSIDTITYYANIIQYFLLCTQNEDNKIVTPIVEIRDPGIRHPFFMMYIEDVKSDKPIVEIRDPGIRHPFFMMYIEDVKSDNFPAGYCINIRLRAIPIPETISLVANHSHLCEITCMLVKKGLTVSRD</sequence>
<reference evidence="1 2" key="1">
    <citation type="journal article" date="2024" name="BMC Genomics">
        <title>De novo assembly and annotation of Popillia japonica's genome with initial clues to its potential as an invasive pest.</title>
        <authorList>
            <person name="Cucini C."/>
            <person name="Boschi S."/>
            <person name="Funari R."/>
            <person name="Cardaioli E."/>
            <person name="Iannotti N."/>
            <person name="Marturano G."/>
            <person name="Paoli F."/>
            <person name="Bruttini M."/>
            <person name="Carapelli A."/>
            <person name="Frati F."/>
            <person name="Nardi F."/>
        </authorList>
    </citation>
    <scope>NUCLEOTIDE SEQUENCE [LARGE SCALE GENOMIC DNA]</scope>
    <source>
        <strain evidence="1">DMR45628</strain>
    </source>
</reference>